<proteinExistence type="predicted"/>
<evidence type="ECO:0000259" key="1">
    <source>
        <dbReference type="Pfam" id="PF09863"/>
    </source>
</evidence>
<accession>A0A0G0VBV8</accession>
<gene>
    <name evidence="2" type="ORF">UU50_C0018G0009</name>
</gene>
<organism evidence="2 3">
    <name type="scientific">Candidatus Uhrbacteria bacterium GW2011_GWC1_41_20</name>
    <dbReference type="NCBI Taxonomy" id="1618983"/>
    <lineage>
        <taxon>Bacteria</taxon>
        <taxon>Candidatus Uhriibacteriota</taxon>
    </lineage>
</organism>
<evidence type="ECO:0000313" key="2">
    <source>
        <dbReference type="EMBL" id="KKR98404.1"/>
    </source>
</evidence>
<reference evidence="2 3" key="1">
    <citation type="journal article" date="2015" name="Nature">
        <title>rRNA introns, odd ribosomes, and small enigmatic genomes across a large radiation of phyla.</title>
        <authorList>
            <person name="Brown C.T."/>
            <person name="Hug L.A."/>
            <person name="Thomas B.C."/>
            <person name="Sharon I."/>
            <person name="Castelle C.J."/>
            <person name="Singh A."/>
            <person name="Wilkins M.J."/>
            <person name="Williams K.H."/>
            <person name="Banfield J.F."/>
        </authorList>
    </citation>
    <scope>NUCLEOTIDE SEQUENCE [LARGE SCALE GENOMIC DNA]</scope>
</reference>
<dbReference type="Pfam" id="PF09863">
    <property type="entry name" value="DUF2090"/>
    <property type="match status" value="1"/>
</dbReference>
<dbReference type="SUPFAM" id="SSF51569">
    <property type="entry name" value="Aldolase"/>
    <property type="match status" value="1"/>
</dbReference>
<name>A0A0G0VBV8_9BACT</name>
<feature type="domain" description="DUF2090" evidence="1">
    <location>
        <begin position="2"/>
        <end position="274"/>
    </location>
</feature>
<evidence type="ECO:0000313" key="3">
    <source>
        <dbReference type="Proteomes" id="UP000033930"/>
    </source>
</evidence>
<dbReference type="Proteomes" id="UP000033930">
    <property type="component" value="Unassembled WGS sequence"/>
</dbReference>
<dbReference type="AlphaFoldDB" id="A0A0G0VBV8"/>
<protein>
    <recommendedName>
        <fullName evidence="1">DUF2090 domain-containing protein</fullName>
    </recommendedName>
</protein>
<dbReference type="EMBL" id="LCAW01000018">
    <property type="protein sequence ID" value="KKR98404.1"/>
    <property type="molecule type" value="Genomic_DNA"/>
</dbReference>
<comment type="caution">
    <text evidence="2">The sequence shown here is derived from an EMBL/GenBank/DDBJ whole genome shotgun (WGS) entry which is preliminary data.</text>
</comment>
<sequence>MDRLFILPFDHRSTFTTNLLGFEYPPKAAAQKKAVKEMKQVVFDAFLLAHNQYEHSEDMAILVDEEFGTSILKEAKDQLIPLIVSVEKSGQLFFQFEYGNAFGSHIKKWDPTYAKALVRFDAKQKQGNEIQNKRLKRLNDFCKTNDQKWLIEPLMTGKGSQFEQMKTGIKQMRKARIDPDVWKVEGLSKPKQWQELYKLAKSDIVVLGRGASKEQVEKWIIAAAKSGVVSGFAIGRTIFFSTLEKLRDKKITRKQAVETIAKNYLSFIRLWERNE</sequence>
<dbReference type="Gene3D" id="3.20.20.70">
    <property type="entry name" value="Aldolase class I"/>
    <property type="match status" value="1"/>
</dbReference>
<dbReference type="InterPro" id="IPR013785">
    <property type="entry name" value="Aldolase_TIM"/>
</dbReference>
<dbReference type="InterPro" id="IPR018659">
    <property type="entry name" value="DUF2090"/>
</dbReference>